<feature type="binding site" evidence="1">
    <location>
        <position position="54"/>
    </location>
    <ligand>
        <name>ATP</name>
        <dbReference type="ChEBI" id="CHEBI:30616"/>
    </ligand>
</feature>
<dbReference type="AlphaFoldDB" id="A0A9N9GEM9"/>
<organism evidence="3 4">
    <name type="scientific">Acaulospora morrowiae</name>
    <dbReference type="NCBI Taxonomy" id="94023"/>
    <lineage>
        <taxon>Eukaryota</taxon>
        <taxon>Fungi</taxon>
        <taxon>Fungi incertae sedis</taxon>
        <taxon>Mucoromycota</taxon>
        <taxon>Glomeromycotina</taxon>
        <taxon>Glomeromycetes</taxon>
        <taxon>Diversisporales</taxon>
        <taxon>Acaulosporaceae</taxon>
        <taxon>Acaulospora</taxon>
    </lineage>
</organism>
<dbReference type="PROSITE" id="PS50011">
    <property type="entry name" value="PROTEIN_KINASE_DOM"/>
    <property type="match status" value="1"/>
</dbReference>
<dbReference type="InterPro" id="IPR000719">
    <property type="entry name" value="Prot_kinase_dom"/>
</dbReference>
<protein>
    <submittedName>
        <fullName evidence="3">9562_t:CDS:1</fullName>
    </submittedName>
</protein>
<dbReference type="GO" id="GO:0004674">
    <property type="term" value="F:protein serine/threonine kinase activity"/>
    <property type="evidence" value="ECO:0007669"/>
    <property type="project" value="TreeGrafter"/>
</dbReference>
<dbReference type="InterPro" id="IPR017441">
    <property type="entry name" value="Protein_kinase_ATP_BS"/>
</dbReference>
<evidence type="ECO:0000256" key="1">
    <source>
        <dbReference type="PROSITE-ProRule" id="PRU10141"/>
    </source>
</evidence>
<comment type="caution">
    <text evidence="3">The sequence shown here is derived from an EMBL/GenBank/DDBJ whole genome shotgun (WGS) entry which is preliminary data.</text>
</comment>
<reference evidence="3" key="1">
    <citation type="submission" date="2021-06" db="EMBL/GenBank/DDBJ databases">
        <authorList>
            <person name="Kallberg Y."/>
            <person name="Tangrot J."/>
            <person name="Rosling A."/>
        </authorList>
    </citation>
    <scope>NUCLEOTIDE SEQUENCE</scope>
    <source>
        <strain evidence="3">CL551</strain>
    </source>
</reference>
<evidence type="ECO:0000313" key="4">
    <source>
        <dbReference type="Proteomes" id="UP000789342"/>
    </source>
</evidence>
<dbReference type="GO" id="GO:0005524">
    <property type="term" value="F:ATP binding"/>
    <property type="evidence" value="ECO:0007669"/>
    <property type="project" value="UniProtKB-UniRule"/>
</dbReference>
<dbReference type="Pfam" id="PF00069">
    <property type="entry name" value="Pkinase"/>
    <property type="match status" value="1"/>
</dbReference>
<dbReference type="OrthoDB" id="6718656at2759"/>
<dbReference type="PROSITE" id="PS00107">
    <property type="entry name" value="PROTEIN_KINASE_ATP"/>
    <property type="match status" value="1"/>
</dbReference>
<name>A0A9N9GEM9_9GLOM</name>
<keyword evidence="1" id="KW-0067">ATP-binding</keyword>
<dbReference type="Proteomes" id="UP000789342">
    <property type="component" value="Unassembled WGS sequence"/>
</dbReference>
<dbReference type="EMBL" id="CAJVPV010005870">
    <property type="protein sequence ID" value="CAG8597051.1"/>
    <property type="molecule type" value="Genomic_DNA"/>
</dbReference>
<evidence type="ECO:0000313" key="3">
    <source>
        <dbReference type="EMBL" id="CAG8597051.1"/>
    </source>
</evidence>
<feature type="domain" description="Protein kinase" evidence="2">
    <location>
        <begin position="25"/>
        <end position="290"/>
    </location>
</feature>
<gene>
    <name evidence="3" type="ORF">AMORRO_LOCUS7610</name>
</gene>
<dbReference type="SUPFAM" id="SSF56112">
    <property type="entry name" value="Protein kinase-like (PK-like)"/>
    <property type="match status" value="1"/>
</dbReference>
<keyword evidence="1" id="KW-0547">Nucleotide-binding</keyword>
<sequence length="480" mass="55862">MNDNEKLFQCAITEYELNNIPIRKFKNKKRIGRGAFGYVFKCNIDGDSRMVAIKEISVSNENDSTSIKNFLNELKLHSKAKNRRIIELFGMSYDSNEDLCYLVMELAECHLREYLSNKKDGLPWNKKIELAIQLTEGLSYIHNTMNVAHRDLHTKNVLIWQGNVKIADFGLSKNLNSATSSKNNVFGVIPFIDPQKLEDSCYKLNTKSDIYGLGVILWEISSCFPPFYQQDDGISIIKNIIQNVREAPIIGTPLSFIQLYSKCWDALPSLRPTTDQILNKLNSLSLEPIYHGTNYNNNMVSNTSDYFTDNFEESLDDSISSGLSEYHFLYPTNSAPSFIADYSSKPVKKEELRIAVDHYCEKDCNMRIRKFFQEQHSHWTCGNLEIDKMIREFQEGVWSTDLILEWIPFEQFYDIKKVNESMFSITYSAYWRDGPLLMKDLPENERIFKIFYRKGIIKVALKKFKYQNTSTDYIKDFIKE</sequence>
<dbReference type="PANTHER" id="PTHR44329">
    <property type="entry name" value="SERINE/THREONINE-PROTEIN KINASE TNNI3K-RELATED"/>
    <property type="match status" value="1"/>
</dbReference>
<accession>A0A9N9GEM9</accession>
<dbReference type="Gene3D" id="1.10.510.10">
    <property type="entry name" value="Transferase(Phosphotransferase) domain 1"/>
    <property type="match status" value="1"/>
</dbReference>
<dbReference type="InterPro" id="IPR051681">
    <property type="entry name" value="Ser/Thr_Kinases-Pseudokinases"/>
</dbReference>
<keyword evidence="4" id="KW-1185">Reference proteome</keyword>
<evidence type="ECO:0000259" key="2">
    <source>
        <dbReference type="PROSITE" id="PS50011"/>
    </source>
</evidence>
<dbReference type="SMART" id="SM00220">
    <property type="entry name" value="S_TKc"/>
    <property type="match status" value="1"/>
</dbReference>
<feature type="non-terminal residue" evidence="3">
    <location>
        <position position="1"/>
    </location>
</feature>
<proteinExistence type="predicted"/>
<dbReference type="InterPro" id="IPR011009">
    <property type="entry name" value="Kinase-like_dom_sf"/>
</dbReference>